<dbReference type="SMART" id="SM00671">
    <property type="entry name" value="SEL1"/>
    <property type="match status" value="1"/>
</dbReference>
<protein>
    <submittedName>
        <fullName evidence="1">SEL-1-like domain containing protein</fullName>
    </submittedName>
</protein>
<accession>A0A1B3SNZ0</accession>
<dbReference type="InterPro" id="IPR052748">
    <property type="entry name" value="ISR_Activator"/>
</dbReference>
<dbReference type="Pfam" id="PF08238">
    <property type="entry name" value="Sel1"/>
    <property type="match status" value="1"/>
</dbReference>
<evidence type="ECO:0000313" key="1">
    <source>
        <dbReference type="EMBL" id="AOG62267.1"/>
    </source>
</evidence>
<dbReference type="PANTHER" id="PTHR45011">
    <property type="entry name" value="DAP3-BINDING CELL DEATH ENHANCER 1"/>
    <property type="match status" value="1"/>
</dbReference>
<dbReference type="Gene3D" id="1.25.40.10">
    <property type="entry name" value="Tetratricopeptide repeat domain"/>
    <property type="match status" value="1"/>
</dbReference>
<sequence>MKFFAWLVMFSLAAGVSLGAVAGDAGDCENYGLVGDYKRALPACSRAAKQGDVYAQYNLGVMYANGYGVPENDREAVKWYRLAAEQGLAAAQYN</sequence>
<dbReference type="EMBL" id="KX237778">
    <property type="protein sequence ID" value="AOG62267.1"/>
    <property type="molecule type" value="Genomic_DNA"/>
</dbReference>
<reference evidence="1" key="1">
    <citation type="journal article" date="2016" name="Mol. Ecol.">
        <title>Evolution and Function of Eukaryotic-like Proteins (ELPs) from sponge symbionts.</title>
        <authorList>
            <person name="Reynolds D."/>
            <person name="Thomas T."/>
        </authorList>
    </citation>
    <scope>NUCLEOTIDE SEQUENCE</scope>
</reference>
<proteinExistence type="predicted"/>
<organism evidence="1">
    <name type="scientific">uncultured organism</name>
    <dbReference type="NCBI Taxonomy" id="155900"/>
    <lineage>
        <taxon>unclassified sequences</taxon>
        <taxon>environmental samples</taxon>
    </lineage>
</organism>
<dbReference type="InterPro" id="IPR011990">
    <property type="entry name" value="TPR-like_helical_dom_sf"/>
</dbReference>
<dbReference type="AlphaFoldDB" id="A0A1B3SNZ0"/>
<name>A0A1B3SNZ0_9ZZZZ</name>
<dbReference type="PANTHER" id="PTHR45011:SF1">
    <property type="entry name" value="DAP3-BINDING CELL DEATH ENHANCER 1"/>
    <property type="match status" value="1"/>
</dbReference>
<dbReference type="InterPro" id="IPR006597">
    <property type="entry name" value="Sel1-like"/>
</dbReference>
<dbReference type="SUPFAM" id="SSF81901">
    <property type="entry name" value="HCP-like"/>
    <property type="match status" value="1"/>
</dbReference>